<dbReference type="EMBL" id="JACGWM010000039">
    <property type="protein sequence ID" value="KAL0318145.1"/>
    <property type="molecule type" value="Genomic_DNA"/>
</dbReference>
<dbReference type="PANTHER" id="PTHR33181">
    <property type="entry name" value="OS01G0778500 PROTEIN"/>
    <property type="match status" value="1"/>
</dbReference>
<dbReference type="PANTHER" id="PTHR33181:SF15">
    <property type="entry name" value="PROTEIN FAR1-RELATED SEQUENCE"/>
    <property type="match status" value="1"/>
</dbReference>
<reference evidence="1" key="1">
    <citation type="submission" date="2020-06" db="EMBL/GenBank/DDBJ databases">
        <authorList>
            <person name="Li T."/>
            <person name="Hu X."/>
            <person name="Zhang T."/>
            <person name="Song X."/>
            <person name="Zhang H."/>
            <person name="Dai N."/>
            <person name="Sheng W."/>
            <person name="Hou X."/>
            <person name="Wei L."/>
        </authorList>
    </citation>
    <scope>NUCLEOTIDE SEQUENCE</scope>
    <source>
        <strain evidence="1">KEN8</strain>
        <tissue evidence="1">Leaf</tissue>
    </source>
</reference>
<organism evidence="1">
    <name type="scientific">Sesamum calycinum</name>
    <dbReference type="NCBI Taxonomy" id="2727403"/>
    <lineage>
        <taxon>Eukaryota</taxon>
        <taxon>Viridiplantae</taxon>
        <taxon>Streptophyta</taxon>
        <taxon>Embryophyta</taxon>
        <taxon>Tracheophyta</taxon>
        <taxon>Spermatophyta</taxon>
        <taxon>Magnoliopsida</taxon>
        <taxon>eudicotyledons</taxon>
        <taxon>Gunneridae</taxon>
        <taxon>Pentapetalae</taxon>
        <taxon>asterids</taxon>
        <taxon>lamiids</taxon>
        <taxon>Lamiales</taxon>
        <taxon>Pedaliaceae</taxon>
        <taxon>Sesamum</taxon>
    </lineage>
</organism>
<dbReference type="AlphaFoldDB" id="A0AAW2LI74"/>
<comment type="caution">
    <text evidence="1">The sequence shown here is derived from an EMBL/GenBank/DDBJ whole genome shotgun (WGS) entry which is preliminary data.</text>
</comment>
<accession>A0AAW2LI74</accession>
<name>A0AAW2LI74_9LAMI</name>
<protein>
    <submittedName>
        <fullName evidence="1">Uncharacterized protein</fullName>
    </submittedName>
</protein>
<reference evidence="1" key="2">
    <citation type="journal article" date="2024" name="Plant">
        <title>Genomic evolution and insights into agronomic trait innovations of Sesamum species.</title>
        <authorList>
            <person name="Miao H."/>
            <person name="Wang L."/>
            <person name="Qu L."/>
            <person name="Liu H."/>
            <person name="Sun Y."/>
            <person name="Le M."/>
            <person name="Wang Q."/>
            <person name="Wei S."/>
            <person name="Zheng Y."/>
            <person name="Lin W."/>
            <person name="Duan Y."/>
            <person name="Cao H."/>
            <person name="Xiong S."/>
            <person name="Wang X."/>
            <person name="Wei L."/>
            <person name="Li C."/>
            <person name="Ma Q."/>
            <person name="Ju M."/>
            <person name="Zhao R."/>
            <person name="Li G."/>
            <person name="Mu C."/>
            <person name="Tian Q."/>
            <person name="Mei H."/>
            <person name="Zhang T."/>
            <person name="Gao T."/>
            <person name="Zhang H."/>
        </authorList>
    </citation>
    <scope>NUCLEOTIDE SEQUENCE</scope>
    <source>
        <strain evidence="1">KEN8</strain>
    </source>
</reference>
<evidence type="ECO:0000313" key="1">
    <source>
        <dbReference type="EMBL" id="KAL0318145.1"/>
    </source>
</evidence>
<gene>
    <name evidence="1" type="ORF">Scaly_2858800</name>
</gene>
<sequence>MEMEMEMERRKLWLSSIINNLFLLPAKNIVVSASSLLRHKAKVKREGLVTLYKDMEACSGYADIRVMWEMIHSSCPSYVESSRSSKRIKFWKFCFQET</sequence>
<proteinExistence type="predicted"/>